<organism evidence="1 2">
    <name type="scientific">Paraglomus occultum</name>
    <dbReference type="NCBI Taxonomy" id="144539"/>
    <lineage>
        <taxon>Eukaryota</taxon>
        <taxon>Fungi</taxon>
        <taxon>Fungi incertae sedis</taxon>
        <taxon>Mucoromycota</taxon>
        <taxon>Glomeromycotina</taxon>
        <taxon>Glomeromycetes</taxon>
        <taxon>Paraglomerales</taxon>
        <taxon>Paraglomeraceae</taxon>
        <taxon>Paraglomus</taxon>
    </lineage>
</organism>
<feature type="non-terminal residue" evidence="1">
    <location>
        <position position="1"/>
    </location>
</feature>
<evidence type="ECO:0000313" key="1">
    <source>
        <dbReference type="EMBL" id="CAG8666913.1"/>
    </source>
</evidence>
<dbReference type="OrthoDB" id="2369467at2759"/>
<name>A0A9N9EAL7_9GLOM</name>
<protein>
    <submittedName>
        <fullName evidence="1">3980_t:CDS:1</fullName>
    </submittedName>
</protein>
<accession>A0A9N9EAL7</accession>
<comment type="caution">
    <text evidence="1">The sequence shown here is derived from an EMBL/GenBank/DDBJ whole genome shotgun (WGS) entry which is preliminary data.</text>
</comment>
<proteinExistence type="predicted"/>
<dbReference type="Proteomes" id="UP000789572">
    <property type="component" value="Unassembled WGS sequence"/>
</dbReference>
<gene>
    <name evidence="1" type="ORF">POCULU_LOCUS10750</name>
</gene>
<feature type="non-terminal residue" evidence="1">
    <location>
        <position position="86"/>
    </location>
</feature>
<sequence length="86" mass="10327">ELDEHYSRVLEYAGQLKNLNIQDIWVIHFTCEDDAVQNPHWQSDYQLRLQGLKVIMFYHNLNFTEVRVSTRWLDHLNGVQTVINKK</sequence>
<reference evidence="1" key="1">
    <citation type="submission" date="2021-06" db="EMBL/GenBank/DDBJ databases">
        <authorList>
            <person name="Kallberg Y."/>
            <person name="Tangrot J."/>
            <person name="Rosling A."/>
        </authorList>
    </citation>
    <scope>NUCLEOTIDE SEQUENCE</scope>
    <source>
        <strain evidence="1">IA702</strain>
    </source>
</reference>
<keyword evidence="2" id="KW-1185">Reference proteome</keyword>
<dbReference type="EMBL" id="CAJVPJ010006186">
    <property type="protein sequence ID" value="CAG8666913.1"/>
    <property type="molecule type" value="Genomic_DNA"/>
</dbReference>
<dbReference type="AlphaFoldDB" id="A0A9N9EAL7"/>
<evidence type="ECO:0000313" key="2">
    <source>
        <dbReference type="Proteomes" id="UP000789572"/>
    </source>
</evidence>